<reference evidence="1 2" key="1">
    <citation type="submission" date="2019-03" db="EMBL/GenBank/DDBJ databases">
        <title>Genomic Encyclopedia of Type Strains, Phase IV (KMG-IV): sequencing the most valuable type-strain genomes for metagenomic binning, comparative biology and taxonomic classification.</title>
        <authorList>
            <person name="Goeker M."/>
        </authorList>
    </citation>
    <scope>NUCLEOTIDE SEQUENCE [LARGE SCALE GENOMIC DNA]</scope>
    <source>
        <strain evidence="1 2">DSM 21153</strain>
    </source>
</reference>
<dbReference type="AlphaFoldDB" id="A0A4R1YUL4"/>
<comment type="caution">
    <text evidence="1">The sequence shown here is derived from an EMBL/GenBank/DDBJ whole genome shotgun (WGS) entry which is preliminary data.</text>
</comment>
<dbReference type="Proteomes" id="UP000295277">
    <property type="component" value="Unassembled WGS sequence"/>
</dbReference>
<dbReference type="Pfam" id="PF05069">
    <property type="entry name" value="Phage_tail_S"/>
    <property type="match status" value="1"/>
</dbReference>
<proteinExistence type="predicted"/>
<name>A0A4R1YUL4_9RHOB</name>
<dbReference type="NCBIfam" id="TIGR01635">
    <property type="entry name" value="tail_comp_S"/>
    <property type="match status" value="1"/>
</dbReference>
<sequence length="171" mass="18867">MTGVTMAVTIDDLEAQERLRTLVERMDNPAGFYKQVGEEIVQSTQRNFASESAPDGTPWAAHAPSTIRQRIRRGQVPITKLRRNGFGQTLYNSLNARPSAEGVTVGTPMPYGAIHQLGGTIRREARTGRLFGRENVSVRAYTITIPARPYLGLSAEDEEAIIELADAWLRG</sequence>
<dbReference type="EMBL" id="SLVM01000010">
    <property type="protein sequence ID" value="TCM84792.1"/>
    <property type="molecule type" value="Genomic_DNA"/>
</dbReference>
<evidence type="ECO:0000313" key="2">
    <source>
        <dbReference type="Proteomes" id="UP000295277"/>
    </source>
</evidence>
<dbReference type="InterPro" id="IPR006522">
    <property type="entry name" value="Phage_virion_morphogenesis"/>
</dbReference>
<protein>
    <submittedName>
        <fullName evidence="1">Phage virion morphogenesis protein</fullName>
    </submittedName>
</protein>
<accession>A0A4R1YUL4</accession>
<organism evidence="1 2">
    <name type="scientific">Rhodovulum steppense</name>
    <dbReference type="NCBI Taxonomy" id="540251"/>
    <lineage>
        <taxon>Bacteria</taxon>
        <taxon>Pseudomonadati</taxon>
        <taxon>Pseudomonadota</taxon>
        <taxon>Alphaproteobacteria</taxon>
        <taxon>Rhodobacterales</taxon>
        <taxon>Paracoccaceae</taxon>
        <taxon>Rhodovulum</taxon>
    </lineage>
</organism>
<dbReference type="OrthoDB" id="2081253at2"/>
<gene>
    <name evidence="1" type="ORF">EV216_110110</name>
</gene>
<evidence type="ECO:0000313" key="1">
    <source>
        <dbReference type="EMBL" id="TCM84792.1"/>
    </source>
</evidence>
<keyword evidence="2" id="KW-1185">Reference proteome</keyword>
<dbReference type="RefSeq" id="WP_132694659.1">
    <property type="nucleotide sequence ID" value="NZ_SLVM01000010.1"/>
</dbReference>